<dbReference type="PANTHER" id="PTHR35891:SF2">
    <property type="entry name" value="THIOL:DISULFIDE INTERCHANGE PROTEIN DSBA"/>
    <property type="match status" value="1"/>
</dbReference>
<evidence type="ECO:0000256" key="1">
    <source>
        <dbReference type="ARBA" id="ARBA00004418"/>
    </source>
</evidence>
<keyword evidence="6" id="KW-0676">Redox-active center</keyword>
<keyword evidence="4 7" id="KW-0574">Periplasm</keyword>
<comment type="subcellular location">
    <subcellularLocation>
        <location evidence="1 7">Periplasm</location>
    </subcellularLocation>
</comment>
<evidence type="ECO:0000256" key="4">
    <source>
        <dbReference type="ARBA" id="ARBA00022764"/>
    </source>
</evidence>
<dbReference type="InterPro" id="IPR050824">
    <property type="entry name" value="Thiol_disulfide_DsbA"/>
</dbReference>
<dbReference type="Proteomes" id="UP001501337">
    <property type="component" value="Unassembled WGS sequence"/>
</dbReference>
<protein>
    <recommendedName>
        <fullName evidence="7">Thiol:disulfide interchange protein</fullName>
    </recommendedName>
</protein>
<dbReference type="PROSITE" id="PS51257">
    <property type="entry name" value="PROKAR_LIPOPROTEIN"/>
    <property type="match status" value="1"/>
</dbReference>
<dbReference type="PROSITE" id="PS51352">
    <property type="entry name" value="THIOREDOXIN_2"/>
    <property type="match status" value="1"/>
</dbReference>
<dbReference type="PIRSF" id="PIRSF001488">
    <property type="entry name" value="Tdi_protein"/>
    <property type="match status" value="1"/>
</dbReference>
<dbReference type="InterPro" id="IPR017937">
    <property type="entry name" value="Thioredoxin_CS"/>
</dbReference>
<dbReference type="RefSeq" id="WP_344806985.1">
    <property type="nucleotide sequence ID" value="NZ_BAABBO010000011.1"/>
</dbReference>
<evidence type="ECO:0000256" key="5">
    <source>
        <dbReference type="ARBA" id="ARBA00023157"/>
    </source>
</evidence>
<keyword evidence="3 8" id="KW-0732">Signal</keyword>
<name>A0ABP7PK20_9GAMM</name>
<comment type="caution">
    <text evidence="10">The sequence shown here is derived from an EMBL/GenBank/DDBJ whole genome shotgun (WGS) entry which is preliminary data.</text>
</comment>
<evidence type="ECO:0000256" key="8">
    <source>
        <dbReference type="SAM" id="SignalP"/>
    </source>
</evidence>
<reference evidence="11" key="1">
    <citation type="journal article" date="2019" name="Int. J. Syst. Evol. Microbiol.">
        <title>The Global Catalogue of Microorganisms (GCM) 10K type strain sequencing project: providing services to taxonomists for standard genome sequencing and annotation.</title>
        <authorList>
            <consortium name="The Broad Institute Genomics Platform"/>
            <consortium name="The Broad Institute Genome Sequencing Center for Infectious Disease"/>
            <person name="Wu L."/>
            <person name="Ma J."/>
        </authorList>
    </citation>
    <scope>NUCLEOTIDE SEQUENCE [LARGE SCALE GENOMIC DNA]</scope>
    <source>
        <strain evidence="11">JCM 17555</strain>
    </source>
</reference>
<proteinExistence type="inferred from homology"/>
<keyword evidence="11" id="KW-1185">Reference proteome</keyword>
<keyword evidence="5 7" id="KW-1015">Disulfide bond</keyword>
<organism evidence="10 11">
    <name type="scientific">Allohahella marinimesophila</name>
    <dbReference type="NCBI Taxonomy" id="1054972"/>
    <lineage>
        <taxon>Bacteria</taxon>
        <taxon>Pseudomonadati</taxon>
        <taxon>Pseudomonadota</taxon>
        <taxon>Gammaproteobacteria</taxon>
        <taxon>Oceanospirillales</taxon>
        <taxon>Hahellaceae</taxon>
        <taxon>Allohahella</taxon>
    </lineage>
</organism>
<evidence type="ECO:0000256" key="2">
    <source>
        <dbReference type="ARBA" id="ARBA00005791"/>
    </source>
</evidence>
<dbReference type="EMBL" id="BAABBO010000011">
    <property type="protein sequence ID" value="GAA3966760.1"/>
    <property type="molecule type" value="Genomic_DNA"/>
</dbReference>
<dbReference type="InterPro" id="IPR013766">
    <property type="entry name" value="Thioredoxin_domain"/>
</dbReference>
<evidence type="ECO:0000313" key="11">
    <source>
        <dbReference type="Proteomes" id="UP001501337"/>
    </source>
</evidence>
<dbReference type="InterPro" id="IPR023205">
    <property type="entry name" value="DsbA/DsbL"/>
</dbReference>
<evidence type="ECO:0000256" key="6">
    <source>
        <dbReference type="ARBA" id="ARBA00023284"/>
    </source>
</evidence>
<evidence type="ECO:0000259" key="9">
    <source>
        <dbReference type="PROSITE" id="PS51352"/>
    </source>
</evidence>
<dbReference type="CDD" id="cd03019">
    <property type="entry name" value="DsbA_DsbA"/>
    <property type="match status" value="1"/>
</dbReference>
<evidence type="ECO:0000313" key="10">
    <source>
        <dbReference type="EMBL" id="GAA3966760.1"/>
    </source>
</evidence>
<dbReference type="PANTHER" id="PTHR35891">
    <property type="entry name" value="THIOL:DISULFIDE INTERCHANGE PROTEIN DSBA"/>
    <property type="match status" value="1"/>
</dbReference>
<sequence length="221" mass="24822">MSLTPFKSFLLFIGMSFSILACAEDEKTEKAYVAGTHYDVLPVAVPTRNPDKIEVVELFWYGCPHCYNFDPILQEWAKKLPDHVDFWHSPAAFNDTWKMHAQAYYTFKALKIADKMHQPFFDALVKERRQLNSPEAIADFVASNGGDREQFLKAFYSFSVKSQTAQAEKRGMSYRATGVPALVVNGKYRIASTVPGGFEAMLDIADFLIAKERKAAAKSGG</sequence>
<evidence type="ECO:0000256" key="3">
    <source>
        <dbReference type="ARBA" id="ARBA00022729"/>
    </source>
</evidence>
<dbReference type="Pfam" id="PF01323">
    <property type="entry name" value="DSBA"/>
    <property type="match status" value="1"/>
</dbReference>
<evidence type="ECO:0000256" key="7">
    <source>
        <dbReference type="PIRNR" id="PIRNR001488"/>
    </source>
</evidence>
<comment type="similarity">
    <text evidence="2">Belongs to the thioredoxin family. DsbA subfamily.</text>
</comment>
<dbReference type="InterPro" id="IPR001853">
    <property type="entry name" value="DSBA-like_thioredoxin_dom"/>
</dbReference>
<dbReference type="Gene3D" id="3.40.30.10">
    <property type="entry name" value="Glutaredoxin"/>
    <property type="match status" value="1"/>
</dbReference>
<dbReference type="PROSITE" id="PS00194">
    <property type="entry name" value="THIOREDOXIN_1"/>
    <property type="match status" value="1"/>
</dbReference>
<feature type="chain" id="PRO_5046336933" description="Thiol:disulfide interchange protein" evidence="8">
    <location>
        <begin position="24"/>
        <end position="221"/>
    </location>
</feature>
<dbReference type="InterPro" id="IPR036249">
    <property type="entry name" value="Thioredoxin-like_sf"/>
</dbReference>
<gene>
    <name evidence="10" type="primary">dsbA</name>
    <name evidence="10" type="ORF">GCM10022278_25750</name>
</gene>
<accession>A0ABP7PK20</accession>
<feature type="signal peptide" evidence="8">
    <location>
        <begin position="1"/>
        <end position="23"/>
    </location>
</feature>
<dbReference type="SUPFAM" id="SSF52833">
    <property type="entry name" value="Thioredoxin-like"/>
    <property type="match status" value="1"/>
</dbReference>
<feature type="domain" description="Thioredoxin" evidence="9">
    <location>
        <begin position="17"/>
        <end position="210"/>
    </location>
</feature>